<dbReference type="GO" id="GO:0004823">
    <property type="term" value="F:leucine-tRNA ligase activity"/>
    <property type="evidence" value="ECO:0007669"/>
    <property type="project" value="UniProtKB-EC"/>
</dbReference>
<dbReference type="GO" id="GO:0005524">
    <property type="term" value="F:ATP binding"/>
    <property type="evidence" value="ECO:0007669"/>
    <property type="project" value="UniProtKB-KW"/>
</dbReference>
<reference evidence="13" key="1">
    <citation type="submission" date="2016-06" db="UniProtKB">
        <authorList>
            <consortium name="WormBaseParasite"/>
        </authorList>
    </citation>
    <scope>IDENTIFICATION</scope>
</reference>
<comment type="similarity">
    <text evidence="1 9">Belongs to the class-I aminoacyl-tRNA synthetase family.</text>
</comment>
<keyword evidence="6 9" id="KW-0648">Protein biosynthesis</keyword>
<keyword evidence="12" id="KW-1185">Reference proteome</keyword>
<dbReference type="InterPro" id="IPR009008">
    <property type="entry name" value="Val/Leu/Ile-tRNA-synth_edit"/>
</dbReference>
<reference evidence="11 12" key="2">
    <citation type="submission" date="2018-11" db="EMBL/GenBank/DDBJ databases">
        <authorList>
            <consortium name="Pathogen Informatics"/>
        </authorList>
    </citation>
    <scope>NUCLEOTIDE SEQUENCE [LARGE SCALE GENOMIC DNA]</scope>
</reference>
<dbReference type="WBParaSite" id="SBAD_0000429801-mRNA-1">
    <property type="protein sequence ID" value="SBAD_0000429801-mRNA-1"/>
    <property type="gene ID" value="SBAD_0000429801"/>
</dbReference>
<evidence type="ECO:0000256" key="6">
    <source>
        <dbReference type="ARBA" id="ARBA00022917"/>
    </source>
</evidence>
<keyword evidence="3 9" id="KW-0436">Ligase</keyword>
<dbReference type="SUPFAM" id="SSF52374">
    <property type="entry name" value="Nucleotidylyl transferase"/>
    <property type="match status" value="1"/>
</dbReference>
<dbReference type="InterPro" id="IPR002300">
    <property type="entry name" value="aa-tRNA-synth_Ia"/>
</dbReference>
<dbReference type="InterPro" id="IPR014729">
    <property type="entry name" value="Rossmann-like_a/b/a_fold"/>
</dbReference>
<dbReference type="GO" id="GO:0002161">
    <property type="term" value="F:aminoacyl-tRNA deacylase activity"/>
    <property type="evidence" value="ECO:0007669"/>
    <property type="project" value="InterPro"/>
</dbReference>
<sequence length="709" mass="81852">MAQKGRSKVQDLLLMEKEVQELWEKEHIFEQDADDSKRAEKYFVTFPYPYMNGFLHLGHTFSLSKCEFAVGYQRLLGKKCLFPFGLHCTGMPIKACADKLKTEIERFGFPPKFPVENTSDTVAGEDTESNVDMFRDKTKSKKSKAVAKSGASKYQWNIMKSLQLSNEEIRKFCDPAHWLRYFPPMAVTHLKSMGVKVDWRRTFLTTDVNPYYDSFVRWQFLRLKERDKIFFGKRYTIFSPKDGQPCMDHDRKPQEYTGIKLRILQPYPVALNSLCQSHSVFLVAATLRPETMYGQTNCWVGPEIRYVAFSAGKNGDEVFVCTRRAARNMLFQDLLPGNEINILVELQGKDLIGARVKTCLTPYDSVYVLPMMNVHYNKGTGIVTSVPSDAPDDYVALQDLKRKKALREKYGIADSMVLPFNPISILEVPGFGTVSAVTVCEELKITSQNDQEKLQVAKEKIYLKGFYDGVMLVGEFVGKKVQDVKKLIQKQLIDCGVAIRYYEPEKEVISRSADECVVALCDQWYEISLAYLKYEDEEWKKATSKALENLDTYSSEVRSSLAYTVDWLHEHACCRLYGLGSRLPWDKKYLIESLSDSTIYMAFYTVAHLLQGGVINGSKIGPLGIRPDQMTPEMWDYVFLKREPYECLHTDIPKSKLDRLRREFDYWYPVDLRVSGKDLIQNHLTYYLYNHVAMWPENPEKWPKSVRSN</sequence>
<dbReference type="NCBIfam" id="TIGR00395">
    <property type="entry name" value="leuS_arch"/>
    <property type="match status" value="1"/>
</dbReference>
<dbReference type="PROSITE" id="PS00178">
    <property type="entry name" value="AA_TRNA_LIGASE_I"/>
    <property type="match status" value="1"/>
</dbReference>
<feature type="domain" description="Aminoacyl-tRNA synthetase class Ia" evidence="10">
    <location>
        <begin position="19"/>
        <end position="99"/>
    </location>
</feature>
<evidence type="ECO:0000256" key="4">
    <source>
        <dbReference type="ARBA" id="ARBA00022741"/>
    </source>
</evidence>
<dbReference type="OrthoDB" id="10249672at2759"/>
<keyword evidence="5 9" id="KW-0067">ATP-binding</keyword>
<evidence type="ECO:0000256" key="9">
    <source>
        <dbReference type="RuleBase" id="RU363035"/>
    </source>
</evidence>
<name>A0A183IKH1_9BILA</name>
<evidence type="ECO:0000313" key="11">
    <source>
        <dbReference type="EMBL" id="VDP03418.1"/>
    </source>
</evidence>
<dbReference type="Proteomes" id="UP000270296">
    <property type="component" value="Unassembled WGS sequence"/>
</dbReference>
<dbReference type="FunFam" id="3.90.740.10:FF:000001">
    <property type="entry name" value="Leucine--tRNA ligase, cytoplasmic"/>
    <property type="match status" value="1"/>
</dbReference>
<protein>
    <recommendedName>
        <fullName evidence="2">leucine--tRNA ligase</fullName>
        <ecNumber evidence="2">6.1.1.4</ecNumber>
    </recommendedName>
    <alternativeName>
        <fullName evidence="8">Leucyl-tRNA synthetase</fullName>
    </alternativeName>
</protein>
<evidence type="ECO:0000256" key="3">
    <source>
        <dbReference type="ARBA" id="ARBA00022598"/>
    </source>
</evidence>
<dbReference type="Gene3D" id="3.40.50.620">
    <property type="entry name" value="HUPs"/>
    <property type="match status" value="1"/>
</dbReference>
<proteinExistence type="inferred from homology"/>
<evidence type="ECO:0000256" key="1">
    <source>
        <dbReference type="ARBA" id="ARBA00005594"/>
    </source>
</evidence>
<dbReference type="AlphaFoldDB" id="A0A183IKH1"/>
<dbReference type="Gene3D" id="3.90.740.10">
    <property type="entry name" value="Valyl/Leucyl/Isoleucyl-tRNA synthetase, editing domain"/>
    <property type="match status" value="1"/>
</dbReference>
<dbReference type="EC" id="6.1.1.4" evidence="2"/>
<dbReference type="PANTHER" id="PTHR45794:SF1">
    <property type="entry name" value="LEUCINE--TRNA LIGASE, CYTOPLASMIC"/>
    <property type="match status" value="1"/>
</dbReference>
<dbReference type="EMBL" id="UZAM01008134">
    <property type="protein sequence ID" value="VDP03418.1"/>
    <property type="molecule type" value="Genomic_DNA"/>
</dbReference>
<keyword evidence="7 9" id="KW-0030">Aminoacyl-tRNA synthetase</keyword>
<evidence type="ECO:0000259" key="10">
    <source>
        <dbReference type="Pfam" id="PF00133"/>
    </source>
</evidence>
<accession>A0A183IKH1</accession>
<dbReference type="PANTHER" id="PTHR45794">
    <property type="entry name" value="LEUCYL-TRNA SYNTHETASE"/>
    <property type="match status" value="1"/>
</dbReference>
<gene>
    <name evidence="11" type="ORF">SBAD_LOCUS4117</name>
</gene>
<dbReference type="SUPFAM" id="SSF50677">
    <property type="entry name" value="ValRS/IleRS/LeuRS editing domain"/>
    <property type="match status" value="1"/>
</dbReference>
<evidence type="ECO:0000256" key="7">
    <source>
        <dbReference type="ARBA" id="ARBA00023146"/>
    </source>
</evidence>
<evidence type="ECO:0000256" key="2">
    <source>
        <dbReference type="ARBA" id="ARBA00013164"/>
    </source>
</evidence>
<dbReference type="InterPro" id="IPR004493">
    <property type="entry name" value="Leu-tRNA-synth_Ia_arc/euk"/>
</dbReference>
<evidence type="ECO:0000313" key="13">
    <source>
        <dbReference type="WBParaSite" id="SBAD_0000429801-mRNA-1"/>
    </source>
</evidence>
<dbReference type="InterPro" id="IPR001412">
    <property type="entry name" value="aa-tRNA-synth_I_CS"/>
</dbReference>
<dbReference type="GO" id="GO:0006429">
    <property type="term" value="P:leucyl-tRNA aminoacylation"/>
    <property type="evidence" value="ECO:0007669"/>
    <property type="project" value="InterPro"/>
</dbReference>
<dbReference type="Pfam" id="PF00133">
    <property type="entry name" value="tRNA-synt_1"/>
    <property type="match status" value="1"/>
</dbReference>
<evidence type="ECO:0000256" key="5">
    <source>
        <dbReference type="ARBA" id="ARBA00022840"/>
    </source>
</evidence>
<evidence type="ECO:0000313" key="12">
    <source>
        <dbReference type="Proteomes" id="UP000270296"/>
    </source>
</evidence>
<evidence type="ECO:0000256" key="8">
    <source>
        <dbReference type="ARBA" id="ARBA00030520"/>
    </source>
</evidence>
<keyword evidence="4 9" id="KW-0547">Nucleotide-binding</keyword>
<organism evidence="13">
    <name type="scientific">Soboliphyme baturini</name>
    <dbReference type="NCBI Taxonomy" id="241478"/>
    <lineage>
        <taxon>Eukaryota</taxon>
        <taxon>Metazoa</taxon>
        <taxon>Ecdysozoa</taxon>
        <taxon>Nematoda</taxon>
        <taxon>Enoplea</taxon>
        <taxon>Dorylaimia</taxon>
        <taxon>Dioctophymatida</taxon>
        <taxon>Dioctophymatoidea</taxon>
        <taxon>Soboliphymatidae</taxon>
        <taxon>Soboliphyme</taxon>
    </lineage>
</organism>